<dbReference type="InterPro" id="IPR058560">
    <property type="entry name" value="DNA_primase_C"/>
</dbReference>
<comment type="subunit">
    <text evidence="7">Heterodimer of a small subunit (PriS) and a large subunit (PriL).</text>
</comment>
<keyword evidence="2 7" id="KW-0639">Primosome</keyword>
<dbReference type="InterPro" id="IPR007238">
    <property type="entry name" value="DNA_primase_lsu_euk/arc"/>
</dbReference>
<dbReference type="CDD" id="cd06560">
    <property type="entry name" value="PriL"/>
    <property type="match status" value="1"/>
</dbReference>
<name>A0A7C4D1V0_THEPE</name>
<evidence type="ECO:0000256" key="6">
    <source>
        <dbReference type="ARBA" id="ARBA00023014"/>
    </source>
</evidence>
<feature type="domain" description="DNA primase large subunit C-terminal" evidence="8">
    <location>
        <begin position="235"/>
        <end position="320"/>
    </location>
</feature>
<dbReference type="GO" id="GO:0006270">
    <property type="term" value="P:DNA replication initiation"/>
    <property type="evidence" value="ECO:0007669"/>
    <property type="project" value="TreeGrafter"/>
</dbReference>
<feature type="binding site" evidence="7">
    <location>
        <position position="316"/>
    </location>
    <ligand>
        <name>[4Fe-4S] cluster</name>
        <dbReference type="ChEBI" id="CHEBI:49883"/>
    </ligand>
</feature>
<keyword evidence="4 7" id="KW-0479">Metal-binding</keyword>
<evidence type="ECO:0000256" key="3">
    <source>
        <dbReference type="ARBA" id="ARBA00022705"/>
    </source>
</evidence>
<dbReference type="GO" id="GO:1990077">
    <property type="term" value="C:primosome complex"/>
    <property type="evidence" value="ECO:0007669"/>
    <property type="project" value="UniProtKB-KW"/>
</dbReference>
<dbReference type="PANTHER" id="PTHR10537">
    <property type="entry name" value="DNA PRIMASE LARGE SUBUNIT"/>
    <property type="match status" value="1"/>
</dbReference>
<organism evidence="9">
    <name type="scientific">Thermofilum pendens</name>
    <dbReference type="NCBI Taxonomy" id="2269"/>
    <lineage>
        <taxon>Archaea</taxon>
        <taxon>Thermoproteota</taxon>
        <taxon>Thermoprotei</taxon>
        <taxon>Thermofilales</taxon>
        <taxon>Thermofilaceae</taxon>
        <taxon>Thermofilum</taxon>
    </lineage>
</organism>
<comment type="similarity">
    <text evidence="7">Belongs to the eukaryotic-type primase large subunit family.</text>
</comment>
<dbReference type="GO" id="GO:0051539">
    <property type="term" value="F:4 iron, 4 sulfur cluster binding"/>
    <property type="evidence" value="ECO:0007669"/>
    <property type="project" value="UniProtKB-UniRule"/>
</dbReference>
<keyword evidence="6 7" id="KW-0411">Iron-sulfur</keyword>
<evidence type="ECO:0000256" key="7">
    <source>
        <dbReference type="HAMAP-Rule" id="MF_00701"/>
    </source>
</evidence>
<feature type="binding site" evidence="7">
    <location>
        <position position="243"/>
    </location>
    <ligand>
        <name>[4Fe-4S] cluster</name>
        <dbReference type="ChEBI" id="CHEBI:49883"/>
    </ligand>
</feature>
<evidence type="ECO:0000256" key="2">
    <source>
        <dbReference type="ARBA" id="ARBA00022515"/>
    </source>
</evidence>
<dbReference type="InterPro" id="IPR023642">
    <property type="entry name" value="DNA_primase_lsu_PriL"/>
</dbReference>
<feature type="binding site" evidence="7">
    <location>
        <position position="325"/>
    </location>
    <ligand>
        <name>[4Fe-4S] cluster</name>
        <dbReference type="ChEBI" id="CHEBI:49883"/>
    </ligand>
</feature>
<sequence length="354" mass="40614">MTSEQLRVILSSEDYARYPFLPEALNHLRELGLTLEDLSSTSLGAIILSKAKDRLARVIESSTYPLPDEDYRAEIATFYASLLILAGISDQRLTEKFAIAYSKNVHLFLKQEVEKGNFSKLFYIAHHLLGWRVRQVGEGVMVHFSDYVQAQPEYVGPWKLVNRLVDHGYVFISWQELARLLETGVRKYVVSLVRDVNVPTSLPENVYKAVEEISAAWSSRQHDLRAIARTVYSEKKEGMLPPCMRELLRKQSSGENLSHSARFALASFLISIGLSVDEVLDLFRSSPDFREDIARYQVEHIAGLRGSRVKYSPYKCDNMRSLGLCRWECEKVSHPLQYFYRAARGRVPSSRELW</sequence>
<dbReference type="SUPFAM" id="SSF140914">
    <property type="entry name" value="PriB N-terminal domain-like"/>
    <property type="match status" value="1"/>
</dbReference>
<evidence type="ECO:0000256" key="4">
    <source>
        <dbReference type="ARBA" id="ARBA00022723"/>
    </source>
</evidence>
<proteinExistence type="inferred from homology"/>
<dbReference type="HAMAP" id="MF_00701">
    <property type="entry name" value="DNA_primase_lrg_arc"/>
    <property type="match status" value="1"/>
</dbReference>
<comment type="cofactor">
    <cofactor evidence="7">
        <name>[4Fe-4S] cluster</name>
        <dbReference type="ChEBI" id="CHEBI:49883"/>
    </cofactor>
    <text evidence="7">Binds 1 [4Fe-4S] cluster.</text>
</comment>
<dbReference type="Pfam" id="PF26466">
    <property type="entry name" value="DNA_primase_lrg_N"/>
    <property type="match status" value="1"/>
</dbReference>
<feature type="binding site" evidence="7">
    <location>
        <position position="329"/>
    </location>
    <ligand>
        <name>[4Fe-4S] cluster</name>
        <dbReference type="ChEBI" id="CHEBI:49883"/>
    </ligand>
</feature>
<dbReference type="GO" id="GO:0003899">
    <property type="term" value="F:DNA-directed RNA polymerase activity"/>
    <property type="evidence" value="ECO:0007669"/>
    <property type="project" value="InterPro"/>
</dbReference>
<reference evidence="9" key="1">
    <citation type="journal article" date="2020" name="mSystems">
        <title>Genome- and Community-Level Interaction Insights into Carbon Utilization and Element Cycling Functions of Hydrothermarchaeota in Hydrothermal Sediment.</title>
        <authorList>
            <person name="Zhou Z."/>
            <person name="Liu Y."/>
            <person name="Xu W."/>
            <person name="Pan J."/>
            <person name="Luo Z.H."/>
            <person name="Li M."/>
        </authorList>
    </citation>
    <scope>NUCLEOTIDE SEQUENCE</scope>
    <source>
        <strain evidence="9">SpSt-649</strain>
    </source>
</reference>
<dbReference type="Pfam" id="PF04104">
    <property type="entry name" value="DNA_primase_lrg"/>
    <property type="match status" value="1"/>
</dbReference>
<accession>A0A7C4D1V0</accession>
<dbReference type="GO" id="GO:0006269">
    <property type="term" value="P:DNA replication, synthesis of primer"/>
    <property type="evidence" value="ECO:0007669"/>
    <property type="project" value="UniProtKB-UniRule"/>
</dbReference>
<dbReference type="EMBL" id="DTBQ01000021">
    <property type="protein sequence ID" value="HGM46242.1"/>
    <property type="molecule type" value="Genomic_DNA"/>
</dbReference>
<comment type="function">
    <text evidence="7">Regulatory subunit of DNA primase, an RNA polymerase that catalyzes the synthesis of short RNA molecules used as primers for DNA polymerase during DNA replication. Stabilizes and modulates the activity of the small subunit, increasing the rate of DNA synthesis, and conferring RNA synthesis capability. The DNA polymerase activity may enable DNA primase to also catalyze primer extension after primer synthesis. May also play a role in DNA repair.</text>
</comment>
<protein>
    <recommendedName>
        <fullName evidence="7">DNA primase large subunit PriL</fullName>
    </recommendedName>
</protein>
<evidence type="ECO:0000259" key="8">
    <source>
        <dbReference type="Pfam" id="PF04104"/>
    </source>
</evidence>
<gene>
    <name evidence="7" type="primary">priL</name>
    <name evidence="9" type="ORF">ENU21_00625</name>
</gene>
<dbReference type="GO" id="GO:0046872">
    <property type="term" value="F:metal ion binding"/>
    <property type="evidence" value="ECO:0007669"/>
    <property type="project" value="UniProtKB-KW"/>
</dbReference>
<keyword evidence="5 7" id="KW-0408">Iron</keyword>
<dbReference type="PANTHER" id="PTHR10537:SF3">
    <property type="entry name" value="DNA PRIMASE LARGE SUBUNIT"/>
    <property type="match status" value="1"/>
</dbReference>
<evidence type="ECO:0000256" key="1">
    <source>
        <dbReference type="ARBA" id="ARBA00022485"/>
    </source>
</evidence>
<keyword evidence="1 7" id="KW-0004">4Fe-4S</keyword>
<keyword evidence="3 7" id="KW-0235">DNA replication</keyword>
<comment type="caution">
    <text evidence="9">The sequence shown here is derived from an EMBL/GenBank/DDBJ whole genome shotgun (WGS) entry which is preliminary data.</text>
</comment>
<evidence type="ECO:0000256" key="5">
    <source>
        <dbReference type="ARBA" id="ARBA00023004"/>
    </source>
</evidence>
<evidence type="ECO:0000313" key="9">
    <source>
        <dbReference type="EMBL" id="HGM46242.1"/>
    </source>
</evidence>
<dbReference type="AlphaFoldDB" id="A0A7C4D1V0"/>